<dbReference type="PROSITE" id="PS00107">
    <property type="entry name" value="PROTEIN_KINASE_ATP"/>
    <property type="match status" value="1"/>
</dbReference>
<evidence type="ECO:0000256" key="3">
    <source>
        <dbReference type="PROSITE-ProRule" id="PRU10141"/>
    </source>
</evidence>
<keyword evidence="4" id="KW-0723">Serine/threonine-protein kinase</keyword>
<keyword evidence="4" id="KW-0808">Transferase</keyword>
<keyword evidence="7" id="KW-1185">Reference proteome</keyword>
<dbReference type="InterPro" id="IPR011009">
    <property type="entry name" value="Kinase-like_dom_sf"/>
</dbReference>
<protein>
    <submittedName>
        <fullName evidence="6">NIMA related kinase 3</fullName>
    </submittedName>
</protein>
<dbReference type="PROSITE" id="PS00108">
    <property type="entry name" value="PROTEIN_KINASE_ST"/>
    <property type="match status" value="1"/>
</dbReference>
<feature type="binding site" evidence="3">
    <location>
        <position position="33"/>
    </location>
    <ligand>
        <name>ATP</name>
        <dbReference type="ChEBI" id="CHEBI:30616"/>
    </ligand>
</feature>
<reference evidence="6" key="1">
    <citation type="submission" date="2025-08" db="UniProtKB">
        <authorList>
            <consortium name="Ensembl"/>
        </authorList>
    </citation>
    <scope>IDENTIFICATION</scope>
</reference>
<organism evidence="6 7">
    <name type="scientific">Sinocyclocheilus rhinocerous</name>
    <dbReference type="NCBI Taxonomy" id="307959"/>
    <lineage>
        <taxon>Eukaryota</taxon>
        <taxon>Metazoa</taxon>
        <taxon>Chordata</taxon>
        <taxon>Craniata</taxon>
        <taxon>Vertebrata</taxon>
        <taxon>Euteleostomi</taxon>
        <taxon>Actinopterygii</taxon>
        <taxon>Neopterygii</taxon>
        <taxon>Teleostei</taxon>
        <taxon>Ostariophysi</taxon>
        <taxon>Cypriniformes</taxon>
        <taxon>Cyprinidae</taxon>
        <taxon>Cyprininae</taxon>
        <taxon>Sinocyclocheilus</taxon>
    </lineage>
</organism>
<sequence length="493" mass="56295">MDQYSFVKVIGGGSFGRALLVQPINDEQNYVMKEIRLPKADFGIRNSRREAVLLSRMKHPNIVAFKDSFEGLSGCFIYCKCLRFHKIKSQKHKGSSLFILQWWRSSSKDTWFAQMCLGTKHIHDKRVLHRDLKSKNIFLTDSGTVKVGDFGSACSLYSAKAYAQTYVGTPYYVSPEIWDNKPYNNKSDVWSLGCVLYELCTLQHPFQSRSWKSLILKVCRGAYAPLPSHFSYELHYLIKHMFKTNPGDRPSVHTILSSHRVSQLLHKHLVPEVHQLFLEQSPVENNSIDDPASRKRWAVRTCNTVLGVLGNADIISTGSMENAERADLISGTVPQIRKMALPCLLDMYLGSCLGNPKPNPNSNPNPISALAFSCCVIEAECVETQERRVRKQWDKDPPERLLSVLEKAQLCYGFETYTIHRDGQSTHIRYIRTQNFISPLKFQFPLNTYFGKLAFKIIVIYNIYLKKSILLLDGKAEFQQPSLKSSVQCHMIP</sequence>
<accession>A0A673JQN8</accession>
<dbReference type="Gene3D" id="3.30.200.20">
    <property type="entry name" value="Phosphorylase Kinase, domain 1"/>
    <property type="match status" value="1"/>
</dbReference>
<dbReference type="SMART" id="SM00220">
    <property type="entry name" value="S_TKc"/>
    <property type="match status" value="1"/>
</dbReference>
<dbReference type="SUPFAM" id="SSF56112">
    <property type="entry name" value="Protein kinase-like (PK-like)"/>
    <property type="match status" value="1"/>
</dbReference>
<feature type="domain" description="Protein kinase" evidence="5">
    <location>
        <begin position="4"/>
        <end position="269"/>
    </location>
</feature>
<evidence type="ECO:0000256" key="1">
    <source>
        <dbReference type="ARBA" id="ARBA00022741"/>
    </source>
</evidence>
<name>A0A673JQN8_9TELE</name>
<evidence type="ECO:0000259" key="5">
    <source>
        <dbReference type="PROSITE" id="PS50011"/>
    </source>
</evidence>
<comment type="similarity">
    <text evidence="4">Belongs to the protein kinase superfamily.</text>
</comment>
<dbReference type="PROSITE" id="PS50011">
    <property type="entry name" value="PROTEIN_KINASE_DOM"/>
    <property type="match status" value="1"/>
</dbReference>
<keyword evidence="1 3" id="KW-0547">Nucleotide-binding</keyword>
<dbReference type="Pfam" id="PF00069">
    <property type="entry name" value="Pkinase"/>
    <property type="match status" value="1"/>
</dbReference>
<evidence type="ECO:0000256" key="2">
    <source>
        <dbReference type="ARBA" id="ARBA00022840"/>
    </source>
</evidence>
<dbReference type="PANTHER" id="PTHR44984">
    <property type="entry name" value="SERINE/THREONINE-PROTEIN KINASE NEK3"/>
    <property type="match status" value="1"/>
</dbReference>
<keyword evidence="4" id="KW-0418">Kinase</keyword>
<proteinExistence type="inferred from homology"/>
<dbReference type="Proteomes" id="UP000472270">
    <property type="component" value="Unassembled WGS sequence"/>
</dbReference>
<dbReference type="AlphaFoldDB" id="A0A673JQN8"/>
<evidence type="ECO:0000313" key="7">
    <source>
        <dbReference type="Proteomes" id="UP000472270"/>
    </source>
</evidence>
<dbReference type="InterPro" id="IPR000719">
    <property type="entry name" value="Prot_kinase_dom"/>
</dbReference>
<dbReference type="GO" id="GO:0004674">
    <property type="term" value="F:protein serine/threonine kinase activity"/>
    <property type="evidence" value="ECO:0007669"/>
    <property type="project" value="UniProtKB-KW"/>
</dbReference>
<dbReference type="Ensembl" id="ENSSRHT00000053861.1">
    <property type="protein sequence ID" value="ENSSRHP00000052388.1"/>
    <property type="gene ID" value="ENSSRHG00000026362.1"/>
</dbReference>
<dbReference type="GO" id="GO:0005524">
    <property type="term" value="F:ATP binding"/>
    <property type="evidence" value="ECO:0007669"/>
    <property type="project" value="UniProtKB-UniRule"/>
</dbReference>
<evidence type="ECO:0000313" key="6">
    <source>
        <dbReference type="Ensembl" id="ENSSRHP00000052388.1"/>
    </source>
</evidence>
<dbReference type="InterPro" id="IPR017441">
    <property type="entry name" value="Protein_kinase_ATP_BS"/>
</dbReference>
<evidence type="ECO:0000256" key="4">
    <source>
        <dbReference type="RuleBase" id="RU000304"/>
    </source>
</evidence>
<dbReference type="Gene3D" id="1.10.510.10">
    <property type="entry name" value="Transferase(Phosphotransferase) domain 1"/>
    <property type="match status" value="1"/>
</dbReference>
<reference evidence="6" key="2">
    <citation type="submission" date="2025-09" db="UniProtKB">
        <authorList>
            <consortium name="Ensembl"/>
        </authorList>
    </citation>
    <scope>IDENTIFICATION</scope>
</reference>
<dbReference type="InterPro" id="IPR008271">
    <property type="entry name" value="Ser/Thr_kinase_AS"/>
</dbReference>
<keyword evidence="2 3" id="KW-0067">ATP-binding</keyword>
<dbReference type="PANTHER" id="PTHR44984:SF1">
    <property type="entry name" value="SERINE_THREONINE-PROTEIN KINASE NEK3"/>
    <property type="match status" value="1"/>
</dbReference>